<protein>
    <submittedName>
        <fullName evidence="3">Heterokaryon incompatibility protein 6,OR allele</fullName>
    </submittedName>
</protein>
<dbReference type="Pfam" id="PF06985">
    <property type="entry name" value="HET"/>
    <property type="match status" value="1"/>
</dbReference>
<feature type="region of interest" description="Disordered" evidence="1">
    <location>
        <begin position="581"/>
        <end position="600"/>
    </location>
</feature>
<dbReference type="EMBL" id="QGMG01000368">
    <property type="protein sequence ID" value="TVY54172.1"/>
    <property type="molecule type" value="Genomic_DNA"/>
</dbReference>
<evidence type="ECO:0000313" key="3">
    <source>
        <dbReference type="EMBL" id="TVY54172.1"/>
    </source>
</evidence>
<reference evidence="3 4" key="1">
    <citation type="submission" date="2018-05" db="EMBL/GenBank/DDBJ databases">
        <title>Whole genome sequencing for identification of molecular markers to develop diagnostic detection tools for the regulated plant pathogen Lachnellula willkommii.</title>
        <authorList>
            <person name="Giroux E."/>
            <person name="Bilodeau G."/>
        </authorList>
    </citation>
    <scope>NUCLEOTIDE SEQUENCE [LARGE SCALE GENOMIC DNA]</scope>
    <source>
        <strain evidence="3 4">CBS 625.97</strain>
    </source>
</reference>
<evidence type="ECO:0000259" key="2">
    <source>
        <dbReference type="Pfam" id="PF06985"/>
    </source>
</evidence>
<keyword evidence="4" id="KW-1185">Reference proteome</keyword>
<evidence type="ECO:0000313" key="4">
    <source>
        <dbReference type="Proteomes" id="UP000481288"/>
    </source>
</evidence>
<proteinExistence type="predicted"/>
<sequence>MSGNDTIWLQDTLAAQYLDKPQFELAQIDGANSARALGLDRLNDNWLPENKIRIWASTKKIPVSTKSDDKGGLYRPIVDPCEIRVLEIKSGGYSEKLRGSLHHCSVEYEHETVVNKARYSETYPTRYALSMDDLTTPVWYTALSYTWGAPVFDRDIECNGYEKMITSSLDAAIRNFRKKDRSVVMWIDQICIDQENNKEKEQQISLMGKIYQHALNTVIWLGDSSPGSDSAIRFLEDICVHLQFMEKDIDPTDFERMCLPKPDSEIWQALRNLLSRPWFTRLWIIQEVILSADARVACGDSFITWDQLALACLQLSTCGISRWLQLNFSDSAVSSGRGDVCQPVRQLDHMKSQTEGGPNLLFNLLIDSRNAQCYDLRDKIYGLLGVCGNRDRPTVRTSYAQDFTVGQLYHDMAVYELSTDSHGLQLTIVLTSVDHDSSDLPSWVPDWRKPRRTTALGCSASTQSIYNANGRHLPAKNKIDFTFNGENKDELRPRGLFVDTIVKTSNLFIDPDLTYVNPTANNETLLQFFNFISQLQHYPAPDSVFSAFWHTLVAGKDGSGRLKCPPSFAEIISLLLDASTSQSPSLPGQTYSARQQRPEGRGKLELSNLASRMPGETFQEVRAAMKVAVKNRRLGITEKGYVGLLPEFGEVGDRVYVFDGCHVPFLLRVVDGAERFRLIGECYVYGIMDGEFIKEDMNFKQIILV</sequence>
<dbReference type="OrthoDB" id="3557394at2759"/>
<feature type="domain" description="Heterokaryon incompatibility" evidence="2">
    <location>
        <begin position="140"/>
        <end position="287"/>
    </location>
</feature>
<dbReference type="PANTHER" id="PTHR24148:SF80">
    <property type="entry name" value="HETEROKARYON INCOMPATIBILITY DOMAIN-CONTAINING PROTEIN"/>
    <property type="match status" value="1"/>
</dbReference>
<name>A0A7D8UPP3_9HELO</name>
<feature type="compositionally biased region" description="Polar residues" evidence="1">
    <location>
        <begin position="581"/>
        <end position="595"/>
    </location>
</feature>
<comment type="caution">
    <text evidence="3">The sequence shown here is derived from an EMBL/GenBank/DDBJ whole genome shotgun (WGS) entry which is preliminary data.</text>
</comment>
<gene>
    <name evidence="3" type="primary">het-6_8</name>
    <name evidence="3" type="ORF">LCER1_G005541</name>
</gene>
<dbReference type="AlphaFoldDB" id="A0A7D8UPP3"/>
<evidence type="ECO:0000256" key="1">
    <source>
        <dbReference type="SAM" id="MobiDB-lite"/>
    </source>
</evidence>
<accession>A0A7D8UPP3</accession>
<dbReference type="InterPro" id="IPR010730">
    <property type="entry name" value="HET"/>
</dbReference>
<dbReference type="PANTHER" id="PTHR24148">
    <property type="entry name" value="ANKYRIN REPEAT DOMAIN-CONTAINING PROTEIN 39 HOMOLOG-RELATED"/>
    <property type="match status" value="1"/>
</dbReference>
<dbReference type="Proteomes" id="UP000481288">
    <property type="component" value="Unassembled WGS sequence"/>
</dbReference>
<dbReference type="Pfam" id="PF26639">
    <property type="entry name" value="Het-6_barrel"/>
    <property type="match status" value="1"/>
</dbReference>
<dbReference type="InterPro" id="IPR052895">
    <property type="entry name" value="HetReg/Transcr_Mod"/>
</dbReference>
<organism evidence="3 4">
    <name type="scientific">Lachnellula cervina</name>
    <dbReference type="NCBI Taxonomy" id="1316786"/>
    <lineage>
        <taxon>Eukaryota</taxon>
        <taxon>Fungi</taxon>
        <taxon>Dikarya</taxon>
        <taxon>Ascomycota</taxon>
        <taxon>Pezizomycotina</taxon>
        <taxon>Leotiomycetes</taxon>
        <taxon>Helotiales</taxon>
        <taxon>Lachnaceae</taxon>
        <taxon>Lachnellula</taxon>
    </lineage>
</organism>